<dbReference type="Pfam" id="PF13660">
    <property type="entry name" value="DUF4147"/>
    <property type="match status" value="1"/>
</dbReference>
<dbReference type="RefSeq" id="WP_099540796.1">
    <property type="nucleotide sequence ID" value="NZ_PEBQ01000080.1"/>
</dbReference>
<comment type="caution">
    <text evidence="7">The sequence shown here is derived from an EMBL/GenBank/DDBJ whole genome shotgun (WGS) entry which is preliminary data.</text>
</comment>
<evidence type="ECO:0000259" key="5">
    <source>
        <dbReference type="Pfam" id="PF05161"/>
    </source>
</evidence>
<dbReference type="GO" id="GO:0005524">
    <property type="term" value="F:ATP binding"/>
    <property type="evidence" value="ECO:0007669"/>
    <property type="project" value="UniProtKB-KW"/>
</dbReference>
<dbReference type="InterPro" id="IPR038614">
    <property type="entry name" value="GK_N_sf"/>
</dbReference>
<evidence type="ECO:0000256" key="1">
    <source>
        <dbReference type="ARBA" id="ARBA00022679"/>
    </source>
</evidence>
<dbReference type="OrthoDB" id="9766552at2"/>
<dbReference type="InterPro" id="IPR039760">
    <property type="entry name" value="MOFRL_protein"/>
</dbReference>
<dbReference type="GO" id="GO:0008887">
    <property type="term" value="F:glycerate kinase activity"/>
    <property type="evidence" value="ECO:0007669"/>
    <property type="project" value="InterPro"/>
</dbReference>
<dbReference type="SUPFAM" id="SSF82544">
    <property type="entry name" value="GckA/TtuD-like"/>
    <property type="match status" value="1"/>
</dbReference>
<keyword evidence="8" id="KW-1185">Reference proteome</keyword>
<protein>
    <submittedName>
        <fullName evidence="7">Glycerate kinase</fullName>
    </submittedName>
</protein>
<evidence type="ECO:0000259" key="6">
    <source>
        <dbReference type="Pfam" id="PF13660"/>
    </source>
</evidence>
<dbReference type="PANTHER" id="PTHR12227:SF0">
    <property type="entry name" value="GLYCERATE KINASE"/>
    <property type="match status" value="1"/>
</dbReference>
<gene>
    <name evidence="7" type="ORF">CSR02_05035</name>
</gene>
<evidence type="ECO:0000256" key="2">
    <source>
        <dbReference type="ARBA" id="ARBA00022741"/>
    </source>
</evidence>
<evidence type="ECO:0000313" key="8">
    <source>
        <dbReference type="Proteomes" id="UP000228751"/>
    </source>
</evidence>
<feature type="domain" description="MOFRL" evidence="5">
    <location>
        <begin position="324"/>
        <end position="431"/>
    </location>
</feature>
<keyword evidence="4" id="KW-0067">ATP-binding</keyword>
<dbReference type="EMBL" id="PEBQ01000080">
    <property type="protein sequence ID" value="PHY94688.1"/>
    <property type="molecule type" value="Genomic_DNA"/>
</dbReference>
<dbReference type="FunFam" id="3.40.50.10180:FF:000001">
    <property type="entry name" value="Glycerate kinase"/>
    <property type="match status" value="1"/>
</dbReference>
<dbReference type="Gene3D" id="3.40.1480.10">
    <property type="entry name" value="MOFRL domain"/>
    <property type="match status" value="1"/>
</dbReference>
<evidence type="ECO:0000256" key="4">
    <source>
        <dbReference type="ARBA" id="ARBA00022840"/>
    </source>
</evidence>
<evidence type="ECO:0000313" key="7">
    <source>
        <dbReference type="EMBL" id="PHY94688.1"/>
    </source>
</evidence>
<name>A0A2G4RDR0_9PROT</name>
<reference evidence="7 8" key="1">
    <citation type="submission" date="2017-10" db="EMBL/GenBank/DDBJ databases">
        <title>Genomic analysis of the genus Acetobacter.</title>
        <authorList>
            <person name="Kim K.H."/>
            <person name="Chun B.H."/>
            <person name="Son A.R."/>
            <person name="Jeon C.O."/>
        </authorList>
    </citation>
    <scope>NUCLEOTIDE SEQUENCE [LARGE SCALE GENOMIC DNA]</scope>
    <source>
        <strain evidence="7 8">LHT 2458</strain>
    </source>
</reference>
<dbReference type="GO" id="GO:0005737">
    <property type="term" value="C:cytoplasm"/>
    <property type="evidence" value="ECO:0007669"/>
    <property type="project" value="TreeGrafter"/>
</dbReference>
<accession>A0A2G4RDR0</accession>
<dbReference type="InterPro" id="IPR025286">
    <property type="entry name" value="MOFRL_assoc_dom"/>
</dbReference>
<dbReference type="Gene3D" id="3.40.50.10180">
    <property type="entry name" value="Glycerate kinase, MOFRL-like N-terminal domain"/>
    <property type="match status" value="1"/>
</dbReference>
<dbReference type="InterPro" id="IPR037035">
    <property type="entry name" value="GK-like_C_sf"/>
</dbReference>
<dbReference type="InterPro" id="IPR007835">
    <property type="entry name" value="MOFRL"/>
</dbReference>
<proteinExistence type="predicted"/>
<dbReference type="PANTHER" id="PTHR12227">
    <property type="entry name" value="GLYCERATE KINASE"/>
    <property type="match status" value="1"/>
</dbReference>
<keyword evidence="1" id="KW-0808">Transferase</keyword>
<sequence>MEENVELAPPDIRTKQNARARSLLRNMFDAAVAAANPIKVLADHLPEKPKGRCVVVGAGKASAAMAAALEAAWPDVPMQGIVVTRDDHAVPTRHITILEASHPVPDARSEQAAQEILQAVKGLGPDDLVIALISGGGSALLALPIKGIMLEEKQNIGRQLLHSGATIAEINTVRKHLSAIKGGKLAEAAAPAQVITLVISDVPGDDPAIIASGPTVPDKTTDQDALRILRKYNLDVPASISHALEQEPTKDPTQQSVNPKNRVEMMATPLMALQAAADVARKAGITPLILGDALEGESSVMGVVMSGIARSVQAHGVPVQAPAVLLSGGETTVTIRSGQKPGKGGRNTEFLLACALVLNGQKGIWGLAGDTDGIDGTEDAAGAIFTPDTLARGIQNGVSAEDFLGRHDSYSFFEKLGDLIKTGPTLTNVNDVRLLLVL</sequence>
<evidence type="ECO:0000256" key="3">
    <source>
        <dbReference type="ARBA" id="ARBA00022777"/>
    </source>
</evidence>
<dbReference type="AlphaFoldDB" id="A0A2G4RDR0"/>
<organism evidence="7 8">
    <name type="scientific">Acetobacter pomorum</name>
    <dbReference type="NCBI Taxonomy" id="65959"/>
    <lineage>
        <taxon>Bacteria</taxon>
        <taxon>Pseudomonadati</taxon>
        <taxon>Pseudomonadota</taxon>
        <taxon>Alphaproteobacteria</taxon>
        <taxon>Acetobacterales</taxon>
        <taxon>Acetobacteraceae</taxon>
        <taxon>Acetobacter</taxon>
    </lineage>
</organism>
<dbReference type="Pfam" id="PF05161">
    <property type="entry name" value="MOFRL"/>
    <property type="match status" value="1"/>
</dbReference>
<feature type="domain" description="MOFRL-associated" evidence="6">
    <location>
        <begin position="24"/>
        <end position="245"/>
    </location>
</feature>
<dbReference type="Proteomes" id="UP000228751">
    <property type="component" value="Unassembled WGS sequence"/>
</dbReference>
<keyword evidence="3 7" id="KW-0418">Kinase</keyword>
<keyword evidence="2" id="KW-0547">Nucleotide-binding</keyword>